<evidence type="ECO:0000259" key="5">
    <source>
        <dbReference type="Pfam" id="PF00582"/>
    </source>
</evidence>
<evidence type="ECO:0000256" key="1">
    <source>
        <dbReference type="ARBA" id="ARBA00004496"/>
    </source>
</evidence>
<dbReference type="GO" id="GO:0005737">
    <property type="term" value="C:cytoplasm"/>
    <property type="evidence" value="ECO:0007669"/>
    <property type="project" value="UniProtKB-SubCell"/>
</dbReference>
<dbReference type="Proteomes" id="UP000202259">
    <property type="component" value="Chromosome"/>
</dbReference>
<dbReference type="OrthoDB" id="239260at2"/>
<dbReference type="RefSeq" id="WP_081149389.1">
    <property type="nucleotide sequence ID" value="NZ_CP020465.1"/>
</dbReference>
<evidence type="ECO:0000256" key="2">
    <source>
        <dbReference type="ARBA" id="ARBA00008791"/>
    </source>
</evidence>
<keyword evidence="3" id="KW-0963">Cytoplasm</keyword>
<protein>
    <recommendedName>
        <fullName evidence="5">UspA domain-containing protein</fullName>
    </recommendedName>
</protein>
<dbReference type="Gene3D" id="3.40.50.12370">
    <property type="match status" value="1"/>
</dbReference>
<evidence type="ECO:0000256" key="4">
    <source>
        <dbReference type="ARBA" id="ARBA00037131"/>
    </source>
</evidence>
<dbReference type="EMBL" id="CP020465">
    <property type="protein sequence ID" value="ASP46990.1"/>
    <property type="molecule type" value="Genomic_DNA"/>
</dbReference>
<dbReference type="PANTHER" id="PTHR47892:SF1">
    <property type="entry name" value="UNIVERSAL STRESS PROTEIN E"/>
    <property type="match status" value="1"/>
</dbReference>
<name>A0A222G5D1_9GAMM</name>
<dbReference type="Pfam" id="PF00582">
    <property type="entry name" value="Usp"/>
    <property type="match status" value="1"/>
</dbReference>
<sequence>MKNFKNILVIAEDIGLNQTLLLKALRIAHSAKANLTIITNKHDKEIEQHLELIYQQKTTSSAMLNGYNPGKLEIDINIKYCSAPFSHQDVLAEVTNHSYDLLIKDIHAAHFRWGLSWSDNHYLLREGKTNLLLVGETQWPESGNILAALETEESTDKHQKLNQFMIDESRYLAGLLNSEVHLINCYQEQPSISLEDRLFEEGVEEPSQQHWRHLKSSASNFDVEQDHMHVEPGLPEFVIPHEAKKYNADIVTLGAGEHHGLIDLLKGHSTDYVLEGLSCDALILKANVCN</sequence>
<reference evidence="6 7" key="1">
    <citation type="submission" date="2017-08" db="EMBL/GenBank/DDBJ databases">
        <title>Complete genome of Colwellia sp. NB097-1, a psychrophile bacterium ioslated from Bering Sea.</title>
        <authorList>
            <person name="Chen X."/>
        </authorList>
    </citation>
    <scope>NUCLEOTIDE SEQUENCE [LARGE SCALE GENOMIC DNA]</scope>
    <source>
        <strain evidence="6 7">NB097-1</strain>
    </source>
</reference>
<evidence type="ECO:0000256" key="3">
    <source>
        <dbReference type="ARBA" id="ARBA00022490"/>
    </source>
</evidence>
<dbReference type="KEGG" id="cber:B5D82_03880"/>
<keyword evidence="7" id="KW-1185">Reference proteome</keyword>
<dbReference type="SUPFAM" id="SSF52402">
    <property type="entry name" value="Adenine nucleotide alpha hydrolases-like"/>
    <property type="match status" value="1"/>
</dbReference>
<comment type="similarity">
    <text evidence="2">Belongs to the universal stress protein A family.</text>
</comment>
<organism evidence="6 7">
    <name type="scientific">Cognaticolwellia beringensis</name>
    <dbReference type="NCBI Taxonomy" id="1967665"/>
    <lineage>
        <taxon>Bacteria</taxon>
        <taxon>Pseudomonadati</taxon>
        <taxon>Pseudomonadota</taxon>
        <taxon>Gammaproteobacteria</taxon>
        <taxon>Alteromonadales</taxon>
        <taxon>Colwelliaceae</taxon>
        <taxon>Cognaticolwellia</taxon>
    </lineage>
</organism>
<comment type="subcellular location">
    <subcellularLocation>
        <location evidence="1">Cytoplasm</location>
    </subcellularLocation>
</comment>
<feature type="domain" description="UspA" evidence="5">
    <location>
        <begin position="153"/>
        <end position="285"/>
    </location>
</feature>
<evidence type="ECO:0000313" key="6">
    <source>
        <dbReference type="EMBL" id="ASP46990.1"/>
    </source>
</evidence>
<gene>
    <name evidence="6" type="ORF">B5D82_03880</name>
</gene>
<comment type="function">
    <text evidence="4">Required for resistance to DNA-damaging agents.</text>
</comment>
<proteinExistence type="inferred from homology"/>
<accession>A0A222G5D1</accession>
<dbReference type="InterPro" id="IPR006016">
    <property type="entry name" value="UspA"/>
</dbReference>
<evidence type="ECO:0000313" key="7">
    <source>
        <dbReference type="Proteomes" id="UP000202259"/>
    </source>
</evidence>
<dbReference type="PANTHER" id="PTHR47892">
    <property type="entry name" value="UNIVERSAL STRESS PROTEIN E"/>
    <property type="match status" value="1"/>
</dbReference>
<dbReference type="AlphaFoldDB" id="A0A222G5D1"/>